<dbReference type="PROSITE" id="PS51379">
    <property type="entry name" value="4FE4S_FER_2"/>
    <property type="match status" value="2"/>
</dbReference>
<dbReference type="InterPro" id="IPR050572">
    <property type="entry name" value="Fe-S_Ferredoxin"/>
</dbReference>
<evidence type="ECO:0000313" key="6">
    <source>
        <dbReference type="EMBL" id="QTD52461.1"/>
    </source>
</evidence>
<organism evidence="6 7">
    <name type="scientific">Sulfidibacter corallicola</name>
    <dbReference type="NCBI Taxonomy" id="2818388"/>
    <lineage>
        <taxon>Bacteria</taxon>
        <taxon>Pseudomonadati</taxon>
        <taxon>Acidobacteriota</taxon>
        <taxon>Holophagae</taxon>
        <taxon>Acanthopleuribacterales</taxon>
        <taxon>Acanthopleuribacteraceae</taxon>
        <taxon>Sulfidibacter</taxon>
    </lineage>
</organism>
<dbReference type="Gene3D" id="3.30.70.20">
    <property type="match status" value="1"/>
</dbReference>
<dbReference type="KEGG" id="scor:J3U87_08315"/>
<dbReference type="AlphaFoldDB" id="A0A8A4TTQ3"/>
<dbReference type="GO" id="GO:0051539">
    <property type="term" value="F:4 iron, 4 sulfur cluster binding"/>
    <property type="evidence" value="ECO:0007669"/>
    <property type="project" value="UniProtKB-KW"/>
</dbReference>
<dbReference type="EMBL" id="CP071793">
    <property type="protein sequence ID" value="QTD52461.1"/>
    <property type="molecule type" value="Genomic_DNA"/>
</dbReference>
<name>A0A8A4TTQ3_SULCO</name>
<dbReference type="Proteomes" id="UP000663929">
    <property type="component" value="Chromosome"/>
</dbReference>
<keyword evidence="7" id="KW-1185">Reference proteome</keyword>
<dbReference type="InterPro" id="IPR017896">
    <property type="entry name" value="4Fe4S_Fe-S-bd"/>
</dbReference>
<dbReference type="PANTHER" id="PTHR43687">
    <property type="entry name" value="ADENYLYLSULFATE REDUCTASE, BETA SUBUNIT"/>
    <property type="match status" value="1"/>
</dbReference>
<dbReference type="RefSeq" id="WP_237382570.1">
    <property type="nucleotide sequence ID" value="NZ_CP071793.1"/>
</dbReference>
<accession>A0A8A4TTQ3</accession>
<dbReference type="GO" id="GO:0046872">
    <property type="term" value="F:metal ion binding"/>
    <property type="evidence" value="ECO:0007669"/>
    <property type="project" value="UniProtKB-KW"/>
</dbReference>
<proteinExistence type="predicted"/>
<evidence type="ECO:0000256" key="4">
    <source>
        <dbReference type="ARBA" id="ARBA00023014"/>
    </source>
</evidence>
<keyword evidence="4" id="KW-0411">Iron-sulfur</keyword>
<evidence type="ECO:0000256" key="1">
    <source>
        <dbReference type="ARBA" id="ARBA00022485"/>
    </source>
</evidence>
<dbReference type="PANTHER" id="PTHR43687:SF1">
    <property type="entry name" value="FERREDOXIN III"/>
    <property type="match status" value="1"/>
</dbReference>
<evidence type="ECO:0000259" key="5">
    <source>
        <dbReference type="PROSITE" id="PS51379"/>
    </source>
</evidence>
<evidence type="ECO:0000313" key="7">
    <source>
        <dbReference type="Proteomes" id="UP000663929"/>
    </source>
</evidence>
<evidence type="ECO:0000256" key="2">
    <source>
        <dbReference type="ARBA" id="ARBA00022723"/>
    </source>
</evidence>
<gene>
    <name evidence="6" type="ORF">J3U87_08315</name>
</gene>
<keyword evidence="1" id="KW-0004">4Fe-4S</keyword>
<sequence>MNGLDNGKQVATATREIPRVPVAGSASSKVIFCHCAYTRILPKDVKNRVLAGLEAGGAEVEEVEDLCRMSAHRDPKLGELAARDDVKIAACYPRAVKWLFHAADTPLDETTATIANMREDEAAVVLEELLDEPPQDLPDEVPDQTMATTDTWKPWFPVIDFNRCTNCMQCLSFCLFDVYGVSEDKKIQVRNPTKCKTDCPACSRVCPEAAILFPKYRASPINGAEVSEEDLRREKMKVDISSLLGGDIYGLLRDRSQRAKSRFSKERDEDRALKERKRCLKKLQKALDIPEELMNAMPSGEAILAKAQRLKKDG</sequence>
<protein>
    <submittedName>
        <fullName evidence="6">Ferredoxin family protein</fullName>
    </submittedName>
</protein>
<feature type="domain" description="4Fe-4S ferredoxin-type" evidence="5">
    <location>
        <begin position="185"/>
        <end position="216"/>
    </location>
</feature>
<evidence type="ECO:0000256" key="3">
    <source>
        <dbReference type="ARBA" id="ARBA00023004"/>
    </source>
</evidence>
<keyword evidence="3" id="KW-0408">Iron</keyword>
<keyword evidence="2" id="KW-0479">Metal-binding</keyword>
<dbReference type="SUPFAM" id="SSF54862">
    <property type="entry name" value="4Fe-4S ferredoxins"/>
    <property type="match status" value="1"/>
</dbReference>
<reference evidence="6" key="1">
    <citation type="submission" date="2021-03" db="EMBL/GenBank/DDBJ databases">
        <title>Acanthopleuribacteraceae sp. M133.</title>
        <authorList>
            <person name="Wang G."/>
        </authorList>
    </citation>
    <scope>NUCLEOTIDE SEQUENCE</scope>
    <source>
        <strain evidence="6">M133</strain>
    </source>
</reference>
<feature type="domain" description="4Fe-4S ferredoxin-type" evidence="5">
    <location>
        <begin position="155"/>
        <end position="184"/>
    </location>
</feature>